<comment type="caution">
    <text evidence="3">The sequence shown here is derived from an EMBL/GenBank/DDBJ whole genome shotgun (WGS) entry which is preliminary data.</text>
</comment>
<feature type="region of interest" description="Disordered" evidence="1">
    <location>
        <begin position="417"/>
        <end position="453"/>
    </location>
</feature>
<evidence type="ECO:0000313" key="3">
    <source>
        <dbReference type="EMBL" id="SAL54219.1"/>
    </source>
</evidence>
<keyword evidence="4" id="KW-1185">Reference proteome</keyword>
<organism evidence="3 4">
    <name type="scientific">Caballeronia choica</name>
    <dbReference type="NCBI Taxonomy" id="326476"/>
    <lineage>
        <taxon>Bacteria</taxon>
        <taxon>Pseudomonadati</taxon>
        <taxon>Pseudomonadota</taxon>
        <taxon>Betaproteobacteria</taxon>
        <taxon>Burkholderiales</taxon>
        <taxon>Burkholderiaceae</taxon>
        <taxon>Caballeronia</taxon>
    </lineage>
</organism>
<name>A0A158ID76_9BURK</name>
<dbReference type="Proteomes" id="UP000054770">
    <property type="component" value="Unassembled WGS sequence"/>
</dbReference>
<sequence>MTGLDPAIATLLASRFELLLSAIRPAAGATAGQTAMQAGTSRLFVDIQSGTAASAPNNASAGAGPSAQTALSSVARTLDAISRFGGGGTPPLTGDAPLWPTAPRPASAFATLSGGLFDTAFASNPLAAAAQASAARALSQPAPPLPASALAVALAKTVGDSGLFYESHLVEWLAGQRPAASLADEPQARVDPDALALALDVPDQPAATDAWLDDPAAPRPLRNMADSPDLQAPVHTVALPRNPQQAAALAESVRDAPVSVFSVTPPAAAAAPPDVPQASAMRAALLAGVHPSTIPLVRQQLDVLATDQFRWSGEAWPGARLEWEIAQQERDARVPDGDPEAERPWRTRVTLSLPTLGTVDADLVLTGQKLVARINASAHGAARLAADGDGFRQQLAAAGIGLAGLSIRAVDGSLDGDADSLAAGGNGRAARKPVPSPLEHLFRAPPAAKGAGS</sequence>
<dbReference type="Pfam" id="PF02120">
    <property type="entry name" value="Flg_hook"/>
    <property type="match status" value="1"/>
</dbReference>
<accession>A0A158ID76</accession>
<dbReference type="OrthoDB" id="5296742at2"/>
<dbReference type="RefSeq" id="WP_087644757.1">
    <property type="nucleotide sequence ID" value="NZ_FCON02000023.1"/>
</dbReference>
<gene>
    <name evidence="3" type="ORF">AWB68_02606</name>
</gene>
<proteinExistence type="predicted"/>
<evidence type="ECO:0000313" key="4">
    <source>
        <dbReference type="Proteomes" id="UP000054770"/>
    </source>
</evidence>
<feature type="domain" description="Flagellar hook-length control protein-like C-terminal" evidence="2">
    <location>
        <begin position="340"/>
        <end position="411"/>
    </location>
</feature>
<reference evidence="3" key="1">
    <citation type="submission" date="2016-01" db="EMBL/GenBank/DDBJ databases">
        <authorList>
            <person name="Peeters C."/>
        </authorList>
    </citation>
    <scope>NUCLEOTIDE SEQUENCE [LARGE SCALE GENOMIC DNA]</scope>
    <source>
        <strain evidence="3">LMG 22940</strain>
    </source>
</reference>
<dbReference type="EMBL" id="FCON02000023">
    <property type="protein sequence ID" value="SAL54219.1"/>
    <property type="molecule type" value="Genomic_DNA"/>
</dbReference>
<evidence type="ECO:0000256" key="1">
    <source>
        <dbReference type="SAM" id="MobiDB-lite"/>
    </source>
</evidence>
<keyword evidence="3" id="KW-0966">Cell projection</keyword>
<dbReference type="InterPro" id="IPR021136">
    <property type="entry name" value="Flagellar_hook_control-like_C"/>
</dbReference>
<feature type="region of interest" description="Disordered" evidence="1">
    <location>
        <begin position="207"/>
        <end position="228"/>
    </location>
</feature>
<keyword evidence="3" id="KW-0969">Cilium</keyword>
<keyword evidence="3" id="KW-0282">Flagellum</keyword>
<dbReference type="AlphaFoldDB" id="A0A158ID76"/>
<evidence type="ECO:0000259" key="2">
    <source>
        <dbReference type="Pfam" id="PF02120"/>
    </source>
</evidence>
<protein>
    <submittedName>
        <fullName evidence="3">Flagellar hook-length control protein FliK</fullName>
    </submittedName>
</protein>